<evidence type="ECO:0000256" key="15">
    <source>
        <dbReference type="PIRSR" id="PIRSR006135-1"/>
    </source>
</evidence>
<evidence type="ECO:0000256" key="6">
    <source>
        <dbReference type="ARBA" id="ARBA00005159"/>
    </source>
</evidence>
<evidence type="ECO:0000256" key="8">
    <source>
        <dbReference type="ARBA" id="ARBA00022573"/>
    </source>
</evidence>
<evidence type="ECO:0000256" key="4">
    <source>
        <dbReference type="ARBA" id="ARBA00003889"/>
    </source>
</evidence>
<evidence type="ECO:0000256" key="3">
    <source>
        <dbReference type="ARBA" id="ARBA00001522"/>
    </source>
</evidence>
<dbReference type="PANTHER" id="PTHR34848:SF1">
    <property type="entry name" value="BIFUNCTIONAL ADENOSYLCOBALAMIN BIOSYNTHESIS PROTEIN COBU"/>
    <property type="match status" value="1"/>
</dbReference>
<keyword evidence="13 14" id="KW-0342">GTP-binding</keyword>
<evidence type="ECO:0000313" key="18">
    <source>
        <dbReference type="Proteomes" id="UP000324760"/>
    </source>
</evidence>
<feature type="binding site" evidence="16">
    <location>
        <position position="60"/>
    </location>
    <ligand>
        <name>GTP</name>
        <dbReference type="ChEBI" id="CHEBI:37565"/>
    </ligand>
</feature>
<feature type="binding site" evidence="16">
    <location>
        <begin position="32"/>
        <end position="34"/>
    </location>
    <ligand>
        <name>GTP</name>
        <dbReference type="ChEBI" id="CHEBI:37565"/>
    </ligand>
</feature>
<evidence type="ECO:0000256" key="5">
    <source>
        <dbReference type="ARBA" id="ARBA00004692"/>
    </source>
</evidence>
<dbReference type="Gene3D" id="3.40.50.300">
    <property type="entry name" value="P-loop containing nucleotide triphosphate hydrolases"/>
    <property type="match status" value="1"/>
</dbReference>
<dbReference type="InterPro" id="IPR027417">
    <property type="entry name" value="P-loop_NTPase"/>
</dbReference>
<evidence type="ECO:0000256" key="12">
    <source>
        <dbReference type="ARBA" id="ARBA00022840"/>
    </source>
</evidence>
<dbReference type="GO" id="GO:0005524">
    <property type="term" value="F:ATP binding"/>
    <property type="evidence" value="ECO:0007669"/>
    <property type="project" value="UniProtKB-UniRule"/>
</dbReference>
<evidence type="ECO:0000256" key="14">
    <source>
        <dbReference type="PIRNR" id="PIRNR006135"/>
    </source>
</evidence>
<evidence type="ECO:0000256" key="1">
    <source>
        <dbReference type="ARBA" id="ARBA00000312"/>
    </source>
</evidence>
<accession>A0A5P1RAW5</accession>
<comment type="pathway">
    <text evidence="5 14">Cofactor biosynthesis; adenosylcobalamin biosynthesis; adenosylcobalamin from cob(II)yrinate a,c-diamide: step 6/7.</text>
</comment>
<comment type="catalytic activity">
    <reaction evidence="1 14">
        <text>adenosylcob(III)inamide + ATP = adenosylcob(III)inamide phosphate + ADP + H(+)</text>
        <dbReference type="Rhea" id="RHEA:15769"/>
        <dbReference type="ChEBI" id="CHEBI:2480"/>
        <dbReference type="ChEBI" id="CHEBI:15378"/>
        <dbReference type="ChEBI" id="CHEBI:30616"/>
        <dbReference type="ChEBI" id="CHEBI:58502"/>
        <dbReference type="ChEBI" id="CHEBI:456216"/>
        <dbReference type="EC" id="2.7.1.156"/>
    </reaction>
</comment>
<feature type="binding site" evidence="16">
    <location>
        <begin position="49"/>
        <end position="52"/>
    </location>
    <ligand>
        <name>GTP</name>
        <dbReference type="ChEBI" id="CHEBI:37565"/>
    </ligand>
</feature>
<evidence type="ECO:0000256" key="9">
    <source>
        <dbReference type="ARBA" id="ARBA00022679"/>
    </source>
</evidence>
<dbReference type="InterPro" id="IPR003203">
    <property type="entry name" value="CobU/CobP"/>
</dbReference>
<evidence type="ECO:0000256" key="11">
    <source>
        <dbReference type="ARBA" id="ARBA00022777"/>
    </source>
</evidence>
<proteinExistence type="inferred from homology"/>
<keyword evidence="17" id="KW-0548">Nucleotidyltransferase</keyword>
<dbReference type="PANTHER" id="PTHR34848">
    <property type="match status" value="1"/>
</dbReference>
<reference evidence="17 18" key="1">
    <citation type="journal article" date="2019" name="Biochem. Eng. J.">
        <title>Metabolic engineering of the marine bacteria Neptunomonas concharum for the production of acetoin and meso-2,3-butanediol from acetate.</title>
        <authorList>
            <person name="Li W."/>
            <person name="Pu N."/>
            <person name="Liu C.-X."/>
            <person name="Yuan Q.-P."/>
            <person name="Li Z.-J."/>
        </authorList>
    </citation>
    <scope>NUCLEOTIDE SEQUENCE [LARGE SCALE GENOMIC DNA]</scope>
    <source>
        <strain evidence="17 18">JCM17730</strain>
    </source>
</reference>
<dbReference type="PIRSF" id="PIRSF006135">
    <property type="entry name" value="CobU"/>
    <property type="match status" value="1"/>
</dbReference>
<evidence type="ECO:0000256" key="2">
    <source>
        <dbReference type="ARBA" id="ARBA00000711"/>
    </source>
</evidence>
<keyword evidence="12 14" id="KW-0067">ATP-binding</keyword>
<comment type="similarity">
    <text evidence="7 14">Belongs to the CobU/CobP family.</text>
</comment>
<keyword evidence="11 14" id="KW-0418">Kinase</keyword>
<comment type="pathway">
    <text evidence="6 14">Cofactor biosynthesis; adenosylcobalamin biosynthesis; adenosylcobalamin from cob(II)yrinate a,c-diamide: step 5/7.</text>
</comment>
<evidence type="ECO:0000313" key="17">
    <source>
        <dbReference type="EMBL" id="QEQ96743.1"/>
    </source>
</evidence>
<comment type="catalytic activity">
    <reaction evidence="2 14">
        <text>adenosylcob(III)inamide phosphate + GTP + H(+) = adenosylcob(III)inamide-GDP + diphosphate</text>
        <dbReference type="Rhea" id="RHEA:22712"/>
        <dbReference type="ChEBI" id="CHEBI:15378"/>
        <dbReference type="ChEBI" id="CHEBI:33019"/>
        <dbReference type="ChEBI" id="CHEBI:37565"/>
        <dbReference type="ChEBI" id="CHEBI:58502"/>
        <dbReference type="ChEBI" id="CHEBI:60487"/>
        <dbReference type="EC" id="2.7.7.62"/>
    </reaction>
</comment>
<dbReference type="GO" id="GO:0005525">
    <property type="term" value="F:GTP binding"/>
    <property type="evidence" value="ECO:0007669"/>
    <property type="project" value="UniProtKB-UniRule"/>
</dbReference>
<evidence type="ECO:0000256" key="7">
    <source>
        <dbReference type="ARBA" id="ARBA00007490"/>
    </source>
</evidence>
<dbReference type="GO" id="GO:0009236">
    <property type="term" value="P:cobalamin biosynthetic process"/>
    <property type="evidence" value="ECO:0007669"/>
    <property type="project" value="UniProtKB-UniRule"/>
</dbReference>
<comment type="catalytic activity">
    <reaction evidence="3">
        <text>adenosylcob(III)inamide + GTP = adenosylcob(III)inamide phosphate + GDP + H(+)</text>
        <dbReference type="Rhea" id="RHEA:15765"/>
        <dbReference type="ChEBI" id="CHEBI:2480"/>
        <dbReference type="ChEBI" id="CHEBI:15378"/>
        <dbReference type="ChEBI" id="CHEBI:37565"/>
        <dbReference type="ChEBI" id="CHEBI:58189"/>
        <dbReference type="ChEBI" id="CHEBI:58502"/>
        <dbReference type="EC" id="2.7.1.156"/>
    </reaction>
</comment>
<dbReference type="EC" id="2.7.1.156" evidence="14"/>
<keyword evidence="18" id="KW-1185">Reference proteome</keyword>
<evidence type="ECO:0000256" key="16">
    <source>
        <dbReference type="PIRSR" id="PIRSR006135-2"/>
    </source>
</evidence>
<gene>
    <name evidence="17" type="primary">cobU</name>
    <name evidence="17" type="ORF">F0U83_08445</name>
</gene>
<feature type="binding site" evidence="16">
    <location>
        <position position="82"/>
    </location>
    <ligand>
        <name>GTP</name>
        <dbReference type="ChEBI" id="CHEBI:37565"/>
    </ligand>
</feature>
<dbReference type="NCBIfam" id="NF004469">
    <property type="entry name" value="PRK05800.1"/>
    <property type="match status" value="1"/>
</dbReference>
<dbReference type="EMBL" id="CP043869">
    <property type="protein sequence ID" value="QEQ96743.1"/>
    <property type="molecule type" value="Genomic_DNA"/>
</dbReference>
<dbReference type="KEGG" id="ncu:F0U83_08445"/>
<keyword evidence="8 14" id="KW-0169">Cobalamin biosynthesis</keyword>
<comment type="function">
    <text evidence="4 14">Catalyzes ATP-dependent phosphorylation of adenosylcobinamide and addition of GMP to adenosylcobinamide phosphate.</text>
</comment>
<sequence length="177" mass="19665">MIRLILGGARSGKSRYAEQIASASQKPVCYVATAKAQDTEMQARIEHHRQSRPPKWQTREVPIHLGEVLSDNNLLTYCILVDCLTLWVTNLLCEGENIAESRSDLLATLQRLQAQPDTEIILVSNETGLGVVPMGELTRRYVDEAGWLHQSLAEIADEVILMVAGIPVPIKPRVNNL</sequence>
<dbReference type="SUPFAM" id="SSF52540">
    <property type="entry name" value="P-loop containing nucleoside triphosphate hydrolases"/>
    <property type="match status" value="1"/>
</dbReference>
<dbReference type="CDD" id="cd00544">
    <property type="entry name" value="CobU"/>
    <property type="match status" value="1"/>
</dbReference>
<dbReference type="AlphaFoldDB" id="A0A5P1RAW5"/>
<dbReference type="GO" id="GO:0043752">
    <property type="term" value="F:adenosylcobinamide kinase activity"/>
    <property type="evidence" value="ECO:0007669"/>
    <property type="project" value="UniProtKB-EC"/>
</dbReference>
<dbReference type="GO" id="GO:0008820">
    <property type="term" value="F:cobinamide phosphate guanylyltransferase activity"/>
    <property type="evidence" value="ECO:0007669"/>
    <property type="project" value="UniProtKB-UniRule"/>
</dbReference>
<organism evidence="17 18">
    <name type="scientific">Neptunomonas concharum</name>
    <dbReference type="NCBI Taxonomy" id="1031538"/>
    <lineage>
        <taxon>Bacteria</taxon>
        <taxon>Pseudomonadati</taxon>
        <taxon>Pseudomonadota</taxon>
        <taxon>Gammaproteobacteria</taxon>
        <taxon>Oceanospirillales</taxon>
        <taxon>Oceanospirillaceae</taxon>
        <taxon>Neptunomonas</taxon>
    </lineage>
</organism>
<dbReference type="EC" id="2.7.7.62" evidence="14"/>
<dbReference type="OrthoDB" id="9788370at2"/>
<keyword evidence="9 14" id="KW-0808">Transferase</keyword>
<evidence type="ECO:0000256" key="13">
    <source>
        <dbReference type="ARBA" id="ARBA00023134"/>
    </source>
</evidence>
<feature type="active site" description="GMP-histidine intermediate" evidence="15">
    <location>
        <position position="48"/>
    </location>
</feature>
<keyword evidence="10 14" id="KW-0547">Nucleotide-binding</keyword>
<dbReference type="Proteomes" id="UP000324760">
    <property type="component" value="Chromosome"/>
</dbReference>
<name>A0A5P1RAW5_9GAMM</name>
<evidence type="ECO:0000256" key="10">
    <source>
        <dbReference type="ARBA" id="ARBA00022741"/>
    </source>
</evidence>
<dbReference type="UniPathway" id="UPA00148">
    <property type="reaction ID" value="UER00236"/>
</dbReference>
<feature type="binding site" evidence="16">
    <location>
        <begin position="7"/>
        <end position="14"/>
    </location>
    <ligand>
        <name>GTP</name>
        <dbReference type="ChEBI" id="CHEBI:37565"/>
    </ligand>
</feature>
<dbReference type="Pfam" id="PF02283">
    <property type="entry name" value="CobU"/>
    <property type="match status" value="1"/>
</dbReference>
<protein>
    <recommendedName>
        <fullName evidence="14">Bifunctional adenosylcobalamin biosynthesis protein</fullName>
        <ecNumber evidence="14">2.7.1.156</ecNumber>
        <ecNumber evidence="14">2.7.7.62</ecNumber>
    </recommendedName>
</protein>
<dbReference type="RefSeq" id="WP_138987355.1">
    <property type="nucleotide sequence ID" value="NZ_CP043869.1"/>
</dbReference>